<keyword evidence="2" id="KW-1185">Reference proteome</keyword>
<protein>
    <recommendedName>
        <fullName evidence="3">DUF222 domain-containing protein</fullName>
    </recommendedName>
</protein>
<accession>A0ABN2VSP3</accession>
<evidence type="ECO:0000313" key="2">
    <source>
        <dbReference type="Proteomes" id="UP001501480"/>
    </source>
</evidence>
<dbReference type="RefSeq" id="WP_344324169.1">
    <property type="nucleotide sequence ID" value="NZ_BAAAPY010000001.1"/>
</dbReference>
<sequence length="175" mass="19304">MTWDAYHRRQDALRDVLALADRRDEPSLDDLLDTVPGARQAYPDPDLALLDAQMAFVQRLRGSVDLALGDDLEDVATEREEIVVRAWAETADAMPGARALLDAAESEGRLAATFQRERAILAGLAGSTVHGPRLVEHGDRIRRKARRRVTRRAGDPTDATVRQGLFGRLRDALAA</sequence>
<evidence type="ECO:0008006" key="3">
    <source>
        <dbReference type="Google" id="ProtNLM"/>
    </source>
</evidence>
<gene>
    <name evidence="1" type="ORF">GCM10009821_06320</name>
</gene>
<comment type="caution">
    <text evidence="1">The sequence shown here is derived from an EMBL/GenBank/DDBJ whole genome shotgun (WGS) entry which is preliminary data.</text>
</comment>
<dbReference type="Proteomes" id="UP001501480">
    <property type="component" value="Unassembled WGS sequence"/>
</dbReference>
<dbReference type="EMBL" id="BAAAPY010000001">
    <property type="protein sequence ID" value="GAA2071353.1"/>
    <property type="molecule type" value="Genomic_DNA"/>
</dbReference>
<reference evidence="1 2" key="1">
    <citation type="journal article" date="2019" name="Int. J. Syst. Evol. Microbiol.">
        <title>The Global Catalogue of Microorganisms (GCM) 10K type strain sequencing project: providing services to taxonomists for standard genome sequencing and annotation.</title>
        <authorList>
            <consortium name="The Broad Institute Genomics Platform"/>
            <consortium name="The Broad Institute Genome Sequencing Center for Infectious Disease"/>
            <person name="Wu L."/>
            <person name="Ma J."/>
        </authorList>
    </citation>
    <scope>NUCLEOTIDE SEQUENCE [LARGE SCALE GENOMIC DNA]</scope>
    <source>
        <strain evidence="1 2">JCM 15749</strain>
    </source>
</reference>
<name>A0ABN2VSP3_9ACTN</name>
<organism evidence="1 2">
    <name type="scientific">Aeromicrobium halocynthiae</name>
    <dbReference type="NCBI Taxonomy" id="560557"/>
    <lineage>
        <taxon>Bacteria</taxon>
        <taxon>Bacillati</taxon>
        <taxon>Actinomycetota</taxon>
        <taxon>Actinomycetes</taxon>
        <taxon>Propionibacteriales</taxon>
        <taxon>Nocardioidaceae</taxon>
        <taxon>Aeromicrobium</taxon>
    </lineage>
</organism>
<proteinExistence type="predicted"/>
<evidence type="ECO:0000313" key="1">
    <source>
        <dbReference type="EMBL" id="GAA2071353.1"/>
    </source>
</evidence>